<gene>
    <name evidence="1" type="ORF">KYX88_11565</name>
</gene>
<name>A0A9X1GDX0_ENTFC</name>
<evidence type="ECO:0000313" key="2">
    <source>
        <dbReference type="Proteomes" id="UP001139644"/>
    </source>
</evidence>
<organism evidence="1 2">
    <name type="scientific">Enterococcus faecium</name>
    <name type="common">Streptococcus faecium</name>
    <dbReference type="NCBI Taxonomy" id="1352"/>
    <lineage>
        <taxon>Bacteria</taxon>
        <taxon>Bacillati</taxon>
        <taxon>Bacillota</taxon>
        <taxon>Bacilli</taxon>
        <taxon>Lactobacillales</taxon>
        <taxon>Enterococcaceae</taxon>
        <taxon>Enterococcus</taxon>
    </lineage>
</organism>
<dbReference type="EMBL" id="JAIFOC010000111">
    <property type="protein sequence ID" value="MBX4223441.1"/>
    <property type="molecule type" value="Genomic_DNA"/>
</dbReference>
<reference evidence="1" key="1">
    <citation type="journal article" date="2022" name="J. Anim. Sci.">
        <title>Whole genome sequence analyses-based assessment of virulence potential and antimicrobial susceptibilities and resistance of Enterococcus faecium strains isolated from commercial swine and cattle probiotic products.</title>
        <authorList>
            <person name="Shridhar P.B."/>
            <person name="Amachawadi R.G."/>
            <person name="Tokach M."/>
            <person name="Patel I."/>
            <person name="Gangiredla J."/>
            <person name="Mammel M."/>
            <person name="Nagaraja T.G."/>
        </authorList>
    </citation>
    <scope>NUCLEOTIDE SEQUENCE</scope>
    <source>
        <strain evidence="1">EF215</strain>
    </source>
</reference>
<evidence type="ECO:0000313" key="1">
    <source>
        <dbReference type="EMBL" id="MBX4223441.1"/>
    </source>
</evidence>
<dbReference type="Proteomes" id="UP001139644">
    <property type="component" value="Unassembled WGS sequence"/>
</dbReference>
<dbReference type="RefSeq" id="WP_220715809.1">
    <property type="nucleotide sequence ID" value="NZ_JAIFOC010000111.1"/>
</dbReference>
<dbReference type="AlphaFoldDB" id="A0A9X1GDX0"/>
<sequence>MPLNILFLTLLDFQSLEESNIYTHLMSEFVKNNHNVYCFLSASEATNDTVR</sequence>
<protein>
    <submittedName>
        <fullName evidence="1">Uncharacterized protein</fullName>
    </submittedName>
</protein>
<comment type="caution">
    <text evidence="1">The sequence shown here is derived from an EMBL/GenBank/DDBJ whole genome shotgun (WGS) entry which is preliminary data.</text>
</comment>
<proteinExistence type="predicted"/>
<accession>A0A9X1GDX0</accession>